<dbReference type="AlphaFoldDB" id="A0A1M5JQI9"/>
<protein>
    <submittedName>
        <fullName evidence="1">Uncharacterized protein</fullName>
    </submittedName>
</protein>
<proteinExistence type="predicted"/>
<name>A0A1M5JQI9_9GAMM</name>
<gene>
    <name evidence="1" type="ORF">SAMN02745753_03916</name>
</gene>
<organism evidence="1 2">
    <name type="scientific">Marinomonas polaris DSM 16579</name>
    <dbReference type="NCBI Taxonomy" id="1122206"/>
    <lineage>
        <taxon>Bacteria</taxon>
        <taxon>Pseudomonadati</taxon>
        <taxon>Pseudomonadota</taxon>
        <taxon>Gammaproteobacteria</taxon>
        <taxon>Oceanospirillales</taxon>
        <taxon>Oceanospirillaceae</taxon>
        <taxon>Marinomonas</taxon>
    </lineage>
</organism>
<evidence type="ECO:0000313" key="2">
    <source>
        <dbReference type="Proteomes" id="UP000184517"/>
    </source>
</evidence>
<dbReference type="STRING" id="1122206.SAMN02745753_03916"/>
<accession>A0A1M5JQI9</accession>
<keyword evidence="2" id="KW-1185">Reference proteome</keyword>
<dbReference type="EMBL" id="FQVF01000021">
    <property type="protein sequence ID" value="SHG42540.1"/>
    <property type="molecule type" value="Genomic_DNA"/>
</dbReference>
<sequence length="283" mass="33139">MYINKIRLIFSGMIFLMLPQYVIAQCDARIGEIRHLYDDFESYYSSQPSPARKEFRINLVNDNNCNAYMILTTENQYRLKGQFQYIKYQIRSNNQNFILPSRARFNFVDSTADIDLLIPVGAVVRAGAYTDNLLIKLFDDNNTLLDEKYVEIQEDIISRASISILGYNSHSSNVYLGELIPSKEYSMLPSFKVITNTDVRLNVYSENRGELRHGVYKAKYAISYFINLDGEWVSLKQNYSRVFSYNRKDDFFINLKMRIDDFKKQAAGEYTDILRFQISPLNY</sequence>
<reference evidence="2" key="1">
    <citation type="submission" date="2016-11" db="EMBL/GenBank/DDBJ databases">
        <authorList>
            <person name="Varghese N."/>
            <person name="Submissions S."/>
        </authorList>
    </citation>
    <scope>NUCLEOTIDE SEQUENCE [LARGE SCALE GENOMIC DNA]</scope>
    <source>
        <strain evidence="2">DSM 16579</strain>
    </source>
</reference>
<evidence type="ECO:0000313" key="1">
    <source>
        <dbReference type="EMBL" id="SHG42540.1"/>
    </source>
</evidence>
<dbReference type="RefSeq" id="WP_072841323.1">
    <property type="nucleotide sequence ID" value="NZ_FQVF01000021.1"/>
</dbReference>
<dbReference type="Proteomes" id="UP000184517">
    <property type="component" value="Unassembled WGS sequence"/>
</dbReference>
<dbReference type="OrthoDB" id="6313323at2"/>